<protein>
    <submittedName>
        <fullName evidence="1">T-cell surface glycoprotein CD5</fullName>
    </submittedName>
</protein>
<dbReference type="GeneID" id="94195469"/>
<dbReference type="EMBL" id="BPLF01000003">
    <property type="protein sequence ID" value="GIX63988.1"/>
    <property type="molecule type" value="Genomic_DNA"/>
</dbReference>
<gene>
    <name evidence="1" type="ORF">BcabD6B2_34230</name>
</gene>
<evidence type="ECO:0000313" key="1">
    <source>
        <dbReference type="EMBL" id="GIX63988.1"/>
    </source>
</evidence>
<keyword evidence="2" id="KW-1185">Reference proteome</keyword>
<name>A0AAV4LUY3_BABCB</name>
<sequence>MRNEHLVEDRVEVRQRIALEHALFCLGEPVYGVPLELGELETRLAQLLDAHERRVYRIRINPPLARRQDIELFHLQARQFGPEAYLALVVLFGPELQRVRLGPSEVLQNLAEHAHILQIRLPVHVPTLLRLEEGDSVEVYLGANLLLHAVDVVESSPFQPPRHTGDVDYSIAPGTVVPVFALRQFVVRRPLEHSAGPDIAPSCLSAQPRGAFLDEEGVG</sequence>
<proteinExistence type="predicted"/>
<evidence type="ECO:0000313" key="2">
    <source>
        <dbReference type="Proteomes" id="UP001497744"/>
    </source>
</evidence>
<dbReference type="AlphaFoldDB" id="A0AAV4LUY3"/>
<reference evidence="1 2" key="1">
    <citation type="submission" date="2021-06" db="EMBL/GenBank/DDBJ databases">
        <title>Genome sequence of Babesia caballi.</title>
        <authorList>
            <person name="Yamagishi J."/>
            <person name="Kidaka T."/>
            <person name="Ochi A."/>
        </authorList>
    </citation>
    <scope>NUCLEOTIDE SEQUENCE [LARGE SCALE GENOMIC DNA]</scope>
    <source>
        <strain evidence="1">USDA-D6B2</strain>
    </source>
</reference>
<comment type="caution">
    <text evidence="1">The sequence shown here is derived from an EMBL/GenBank/DDBJ whole genome shotgun (WGS) entry which is preliminary data.</text>
</comment>
<dbReference type="Proteomes" id="UP001497744">
    <property type="component" value="Unassembled WGS sequence"/>
</dbReference>
<organism evidence="1 2">
    <name type="scientific">Babesia caballi</name>
    <dbReference type="NCBI Taxonomy" id="5871"/>
    <lineage>
        <taxon>Eukaryota</taxon>
        <taxon>Sar</taxon>
        <taxon>Alveolata</taxon>
        <taxon>Apicomplexa</taxon>
        <taxon>Aconoidasida</taxon>
        <taxon>Piroplasmida</taxon>
        <taxon>Babesiidae</taxon>
        <taxon>Babesia</taxon>
    </lineage>
</organism>
<dbReference type="RefSeq" id="XP_067716057.1">
    <property type="nucleotide sequence ID" value="XM_067859956.1"/>
</dbReference>
<accession>A0AAV4LUY3</accession>